<evidence type="ECO:0000259" key="2">
    <source>
        <dbReference type="PROSITE" id="PS50943"/>
    </source>
</evidence>
<protein>
    <submittedName>
        <fullName evidence="3">DNA-binding transcriptional regulator, XRE-family HTH domain</fullName>
    </submittedName>
</protein>
<dbReference type="AlphaFoldDB" id="A0A1M6UHJ3"/>
<evidence type="ECO:0000313" key="3">
    <source>
        <dbReference type="EMBL" id="SHK68631.1"/>
    </source>
</evidence>
<organism evidence="3 4">
    <name type="scientific">Desulfatibacillum alkenivorans DSM 16219</name>
    <dbReference type="NCBI Taxonomy" id="1121393"/>
    <lineage>
        <taxon>Bacteria</taxon>
        <taxon>Pseudomonadati</taxon>
        <taxon>Thermodesulfobacteriota</taxon>
        <taxon>Desulfobacteria</taxon>
        <taxon>Desulfobacterales</taxon>
        <taxon>Desulfatibacillaceae</taxon>
        <taxon>Desulfatibacillum</taxon>
    </lineage>
</organism>
<keyword evidence="1 3" id="KW-0238">DNA-binding</keyword>
<sequence>MDIENVKKQLGLRLKALRLERGLRQEDMEKWDFSYRYYGRLERGLVNPTVDTLLRLCQIFDVELIDLFGFMDDQGEISDDQAVVTMKMNEIVKSGDAERIRKLRVFLEEIL</sequence>
<dbReference type="CDD" id="cd00093">
    <property type="entry name" value="HTH_XRE"/>
    <property type="match status" value="1"/>
</dbReference>
<dbReference type="SMART" id="SM00530">
    <property type="entry name" value="HTH_XRE"/>
    <property type="match status" value="1"/>
</dbReference>
<dbReference type="Pfam" id="PF13560">
    <property type="entry name" value="HTH_31"/>
    <property type="match status" value="1"/>
</dbReference>
<dbReference type="PROSITE" id="PS50943">
    <property type="entry name" value="HTH_CROC1"/>
    <property type="match status" value="1"/>
</dbReference>
<dbReference type="EMBL" id="FQZU01000030">
    <property type="protein sequence ID" value="SHK68631.1"/>
    <property type="molecule type" value="Genomic_DNA"/>
</dbReference>
<dbReference type="Proteomes" id="UP000183994">
    <property type="component" value="Unassembled WGS sequence"/>
</dbReference>
<dbReference type="InterPro" id="IPR010982">
    <property type="entry name" value="Lambda_DNA-bd_dom_sf"/>
</dbReference>
<reference evidence="4" key="1">
    <citation type="submission" date="2016-11" db="EMBL/GenBank/DDBJ databases">
        <authorList>
            <person name="Varghese N."/>
            <person name="Submissions S."/>
        </authorList>
    </citation>
    <scope>NUCLEOTIDE SEQUENCE [LARGE SCALE GENOMIC DNA]</scope>
    <source>
        <strain evidence="4">DSM 16219</strain>
    </source>
</reference>
<accession>A0A1M6UHJ3</accession>
<dbReference type="GO" id="GO:0003677">
    <property type="term" value="F:DNA binding"/>
    <property type="evidence" value="ECO:0007669"/>
    <property type="project" value="UniProtKB-KW"/>
</dbReference>
<dbReference type="SUPFAM" id="SSF47413">
    <property type="entry name" value="lambda repressor-like DNA-binding domains"/>
    <property type="match status" value="1"/>
</dbReference>
<keyword evidence="4" id="KW-1185">Reference proteome</keyword>
<dbReference type="OrthoDB" id="5296120at2"/>
<evidence type="ECO:0000256" key="1">
    <source>
        <dbReference type="ARBA" id="ARBA00023125"/>
    </source>
</evidence>
<dbReference type="PANTHER" id="PTHR46797:SF1">
    <property type="entry name" value="METHYLPHOSPHONATE SYNTHASE"/>
    <property type="match status" value="1"/>
</dbReference>
<dbReference type="STRING" id="1121393.SAMN02745216_03908"/>
<name>A0A1M6UHJ3_9BACT</name>
<proteinExistence type="predicted"/>
<feature type="domain" description="HTH cro/C1-type" evidence="2">
    <location>
        <begin position="14"/>
        <end position="67"/>
    </location>
</feature>
<dbReference type="GO" id="GO:0005829">
    <property type="term" value="C:cytosol"/>
    <property type="evidence" value="ECO:0007669"/>
    <property type="project" value="TreeGrafter"/>
</dbReference>
<gene>
    <name evidence="3" type="ORF">SAMN02745216_03908</name>
</gene>
<dbReference type="PANTHER" id="PTHR46797">
    <property type="entry name" value="HTH-TYPE TRANSCRIPTIONAL REGULATOR"/>
    <property type="match status" value="1"/>
</dbReference>
<evidence type="ECO:0000313" key="4">
    <source>
        <dbReference type="Proteomes" id="UP000183994"/>
    </source>
</evidence>
<dbReference type="RefSeq" id="WP_073477946.1">
    <property type="nucleotide sequence ID" value="NZ_FQZU01000030.1"/>
</dbReference>
<dbReference type="GO" id="GO:0003700">
    <property type="term" value="F:DNA-binding transcription factor activity"/>
    <property type="evidence" value="ECO:0007669"/>
    <property type="project" value="TreeGrafter"/>
</dbReference>
<dbReference type="InterPro" id="IPR050807">
    <property type="entry name" value="TransReg_Diox_bact_type"/>
</dbReference>
<dbReference type="InterPro" id="IPR001387">
    <property type="entry name" value="Cro/C1-type_HTH"/>
</dbReference>
<dbReference type="Gene3D" id="1.10.260.40">
    <property type="entry name" value="lambda repressor-like DNA-binding domains"/>
    <property type="match status" value="1"/>
</dbReference>